<keyword evidence="4" id="KW-0067">ATP-binding</keyword>
<gene>
    <name evidence="10" type="primary">SMC4</name>
    <name evidence="10" type="ORF">HERIO_1546</name>
</gene>
<dbReference type="Gene3D" id="3.30.70.1620">
    <property type="match status" value="1"/>
</dbReference>
<dbReference type="Pfam" id="PF06470">
    <property type="entry name" value="SMC_hinge"/>
    <property type="match status" value="1"/>
</dbReference>
<evidence type="ECO:0000313" key="11">
    <source>
        <dbReference type="Proteomes" id="UP000192356"/>
    </source>
</evidence>
<evidence type="ECO:0000256" key="6">
    <source>
        <dbReference type="ARBA" id="ARBA00023067"/>
    </source>
</evidence>
<dbReference type="InterPro" id="IPR010935">
    <property type="entry name" value="SMC_hinge"/>
</dbReference>
<feature type="coiled-coil region" evidence="8">
    <location>
        <begin position="652"/>
        <end position="829"/>
    </location>
</feature>
<organism evidence="10 11">
    <name type="scientific">Hepatospora eriocheir</name>
    <dbReference type="NCBI Taxonomy" id="1081669"/>
    <lineage>
        <taxon>Eukaryota</taxon>
        <taxon>Fungi</taxon>
        <taxon>Fungi incertae sedis</taxon>
        <taxon>Microsporidia</taxon>
        <taxon>Hepatosporidae</taxon>
        <taxon>Hepatospora</taxon>
    </lineage>
</organism>
<dbReference type="SMART" id="SM00968">
    <property type="entry name" value="SMC_hinge"/>
    <property type="match status" value="1"/>
</dbReference>
<comment type="similarity">
    <text evidence="2">Belongs to the SMC family. SMC4 subfamily.</text>
</comment>
<name>A0A1X0Q9Y6_9MICR</name>
<keyword evidence="7" id="KW-0539">Nucleus</keyword>
<dbReference type="Gene3D" id="3.40.50.300">
    <property type="entry name" value="P-loop containing nucleotide triphosphate hydrolases"/>
    <property type="match status" value="2"/>
</dbReference>
<dbReference type="OrthoDB" id="5575062at2759"/>
<evidence type="ECO:0000256" key="2">
    <source>
        <dbReference type="ARBA" id="ARBA00006005"/>
    </source>
</evidence>
<evidence type="ECO:0000259" key="9">
    <source>
        <dbReference type="SMART" id="SM00968"/>
    </source>
</evidence>
<dbReference type="InterPro" id="IPR003395">
    <property type="entry name" value="RecF/RecN/SMC_N"/>
</dbReference>
<dbReference type="GO" id="GO:0000796">
    <property type="term" value="C:condensin complex"/>
    <property type="evidence" value="ECO:0007669"/>
    <property type="project" value="TreeGrafter"/>
</dbReference>
<feature type="coiled-coil region" evidence="8">
    <location>
        <begin position="171"/>
        <end position="261"/>
    </location>
</feature>
<keyword evidence="3" id="KW-0547">Nucleotide-binding</keyword>
<dbReference type="VEuPathDB" id="MicrosporidiaDB:A0H76_2537"/>
<dbReference type="Pfam" id="PF02463">
    <property type="entry name" value="SMC_N"/>
    <property type="match status" value="2"/>
</dbReference>
<dbReference type="PIRSF" id="PIRSF005719">
    <property type="entry name" value="SMC"/>
    <property type="match status" value="1"/>
</dbReference>
<evidence type="ECO:0000256" key="5">
    <source>
        <dbReference type="ARBA" id="ARBA00023054"/>
    </source>
</evidence>
<keyword evidence="11" id="KW-1185">Reference proteome</keyword>
<comment type="caution">
    <text evidence="10">The sequence shown here is derived from an EMBL/GenBank/DDBJ whole genome shotgun (WGS) entry which is preliminary data.</text>
</comment>
<dbReference type="GO" id="GO:0005524">
    <property type="term" value="F:ATP binding"/>
    <property type="evidence" value="ECO:0007669"/>
    <property type="project" value="UniProtKB-KW"/>
</dbReference>
<evidence type="ECO:0000313" key="10">
    <source>
        <dbReference type="EMBL" id="ORD96525.1"/>
    </source>
</evidence>
<evidence type="ECO:0000256" key="4">
    <source>
        <dbReference type="ARBA" id="ARBA00022840"/>
    </source>
</evidence>
<dbReference type="InterPro" id="IPR024704">
    <property type="entry name" value="SMC"/>
</dbReference>
<dbReference type="PANTHER" id="PTHR18937:SF172">
    <property type="entry name" value="STRUCTURAL MAINTENANCE OF CHROMOSOMES PROTEIN"/>
    <property type="match status" value="1"/>
</dbReference>
<dbReference type="GO" id="GO:0005634">
    <property type="term" value="C:nucleus"/>
    <property type="evidence" value="ECO:0007669"/>
    <property type="project" value="UniProtKB-SubCell"/>
</dbReference>
<evidence type="ECO:0000256" key="8">
    <source>
        <dbReference type="SAM" id="Coils"/>
    </source>
</evidence>
<dbReference type="GO" id="GO:0016887">
    <property type="term" value="F:ATP hydrolysis activity"/>
    <property type="evidence" value="ECO:0007669"/>
    <property type="project" value="InterPro"/>
</dbReference>
<evidence type="ECO:0000256" key="1">
    <source>
        <dbReference type="ARBA" id="ARBA00004123"/>
    </source>
</evidence>
<dbReference type="SUPFAM" id="SSF52540">
    <property type="entry name" value="P-loop containing nucleoside triphosphate hydrolases"/>
    <property type="match status" value="1"/>
</dbReference>
<dbReference type="SUPFAM" id="SSF75553">
    <property type="entry name" value="Smc hinge domain"/>
    <property type="match status" value="1"/>
</dbReference>
<accession>A0A1X0Q9Y6</accession>
<comment type="subcellular location">
    <subcellularLocation>
        <location evidence="1">Nucleus</location>
    </subcellularLocation>
</comment>
<dbReference type="VEuPathDB" id="MicrosporidiaDB:A0H76_1445"/>
<feature type="domain" description="SMC hinge" evidence="9">
    <location>
        <begin position="466"/>
        <end position="576"/>
    </location>
</feature>
<dbReference type="PANTHER" id="PTHR18937">
    <property type="entry name" value="STRUCTURAL MAINTENANCE OF CHROMOSOMES SMC FAMILY MEMBER"/>
    <property type="match status" value="1"/>
</dbReference>
<evidence type="ECO:0000256" key="7">
    <source>
        <dbReference type="ARBA" id="ARBA00023242"/>
    </source>
</evidence>
<proteinExistence type="inferred from homology"/>
<dbReference type="VEuPathDB" id="MicrosporidiaDB:HERIO_1546"/>
<protein>
    <submittedName>
        <fullName evidence="10">SMC4</fullName>
    </submittedName>
</protein>
<evidence type="ECO:0000256" key="3">
    <source>
        <dbReference type="ARBA" id="ARBA00022741"/>
    </source>
</evidence>
<dbReference type="AlphaFoldDB" id="A0A1X0Q9Y6"/>
<keyword evidence="6" id="KW-0226">DNA condensation</keyword>
<dbReference type="Gene3D" id="1.20.1060.20">
    <property type="match status" value="1"/>
</dbReference>
<reference evidence="10 11" key="1">
    <citation type="journal article" date="2017" name="Environ. Microbiol.">
        <title>Decay of the glycolytic pathway and adaptation to intranuclear parasitism within Enterocytozoonidae microsporidia.</title>
        <authorList>
            <person name="Wiredu Boakye D."/>
            <person name="Jaroenlak P."/>
            <person name="Prachumwat A."/>
            <person name="Williams T.A."/>
            <person name="Bateman K.S."/>
            <person name="Itsathitphaisarn O."/>
            <person name="Sritunyalucksana K."/>
            <person name="Paszkiewicz K.H."/>
            <person name="Moore K.A."/>
            <person name="Stentiford G.D."/>
            <person name="Williams B.A."/>
        </authorList>
    </citation>
    <scope>NUCLEOTIDE SEQUENCE [LARGE SCALE GENOMIC DNA]</scope>
    <source>
        <strain evidence="10 11">GB1</strain>
    </source>
</reference>
<dbReference type="EMBL" id="LVKB01000081">
    <property type="protein sequence ID" value="ORD96525.1"/>
    <property type="molecule type" value="Genomic_DNA"/>
</dbReference>
<dbReference type="InterPro" id="IPR036277">
    <property type="entry name" value="SMC_hinge_sf"/>
</dbReference>
<keyword evidence="5 8" id="KW-0175">Coiled coil</keyword>
<feature type="coiled-coil region" evidence="8">
    <location>
        <begin position="941"/>
        <end position="968"/>
    </location>
</feature>
<sequence length="1120" mass="131688">MTSQSLQIEYVTLKDFKSYKGEYRIGPFDKHFTAIVGPNGSGKSNIIDGILFVLGYKAKKMRNSSISALINHECTSCSVTIEFNNLHIMRIAEKNNTSKYFIKDTNKSNSFKSIPFAKLSTLLKEEYNIDLDHNRFLILQGEIESIAMMGSMELLAYIEDCIGSSKYIKVIEENENNIVDCKQKLVRYESEIEFYENDYKFKKTKREEKIVVLNMKMTLNDLQMKIVCVKEEQAKRDLELLKEEQEKLKNILENINYEIKQNLDSVDVNNILQVDKELEKRYYEERMKYNQMMRASEINKNKIEMLLEEITEVENSKKEKDNLKDKIKEFMVNLESFQKSKLKLEGELSNLNTNKHSTQLNEFNKTKKDLKKELMIMIDKQNKYEKNLTVQEENIKRKKLIEIEIKKLQNLKSCNITEEQLNDYLKDKEATLREIRIRKQNAYEFKYLENQYKKEKEVINNIKHVNGYLGPLKTFNNVDKEYEVAVEAACTSLNSIVVETSKSAEEMIKIINSKNLQRTTFIILDKIDKKYNYNKQHEEYLLFKKINCEERFEPCFYFALRDTLVVDDIKTARSLAFGKNRNRVVTKDGKLLEKSGIMSGGKKVGKIKSTVELEEIVKDIQMKYDKENSIYQEYKTSGIRIKELKKELDKIKEINVQEYVNYEEEIEKVKSKLLNLENKLPEELKEHNKRCKDLENELSKINNSIFELQLKISEHQGKLNLTKNHKNLKNLKKEYEDLLNKNNFSCQIDKTKYEEIKKEYEEMIDRVDKHNKEIKECRERMDKLVKEQIQIKYDANVLKNKKSEGKKVLNICENTLAKLIEEVERIKEVLSYGSIDFENISNIEERNNCKIKKYDVINKSKEINIKEVVNEVKEQFSMESDLKTLSVNYINQYNNETSECKKLLNEKFKVTEEELIQSFCKDSYLLYKSIFVDFIKSKEKFNKVKSNFDRTTLKLKELQNELEEIKNNRLTEFLSGFNIINRHLKKIFSNITFGGNAELDLLNYLDPFSDGLSLNVLPPKKSWKAVSSLSGGEKTLSSLSLIFALHKYKPSSFYIMDEIDAALDYRNVSIISQYVSRISSQFIIISLRNDMFEKAQVLVGVYKNGDVSKFITCDVRKMKN</sequence>
<dbReference type="GO" id="GO:0007076">
    <property type="term" value="P:mitotic chromosome condensation"/>
    <property type="evidence" value="ECO:0007669"/>
    <property type="project" value="TreeGrafter"/>
</dbReference>
<dbReference type="InterPro" id="IPR027417">
    <property type="entry name" value="P-loop_NTPase"/>
</dbReference>
<dbReference type="Proteomes" id="UP000192356">
    <property type="component" value="Unassembled WGS sequence"/>
</dbReference>
<feature type="coiled-coil region" evidence="8">
    <location>
        <begin position="303"/>
        <end position="387"/>
    </location>
</feature>